<protein>
    <submittedName>
        <fullName evidence="1">Uncharacterized protein</fullName>
    </submittedName>
</protein>
<evidence type="ECO:0000313" key="1">
    <source>
        <dbReference type="EMBL" id="KAL1525195.1"/>
    </source>
</evidence>
<evidence type="ECO:0000313" key="2">
    <source>
        <dbReference type="Proteomes" id="UP001515480"/>
    </source>
</evidence>
<name>A0AB34JTM2_PRYPA</name>
<organism evidence="1 2">
    <name type="scientific">Prymnesium parvum</name>
    <name type="common">Toxic golden alga</name>
    <dbReference type="NCBI Taxonomy" id="97485"/>
    <lineage>
        <taxon>Eukaryota</taxon>
        <taxon>Haptista</taxon>
        <taxon>Haptophyta</taxon>
        <taxon>Prymnesiophyceae</taxon>
        <taxon>Prymnesiales</taxon>
        <taxon>Prymnesiaceae</taxon>
        <taxon>Prymnesium</taxon>
    </lineage>
</organism>
<dbReference type="AlphaFoldDB" id="A0AB34JTM2"/>
<reference evidence="1 2" key="1">
    <citation type="journal article" date="2024" name="Science">
        <title>Giant polyketide synthase enzymes in the biosynthesis of giant marine polyether toxins.</title>
        <authorList>
            <person name="Fallon T.R."/>
            <person name="Shende V.V."/>
            <person name="Wierzbicki I.H."/>
            <person name="Pendleton A.L."/>
            <person name="Watervoot N.F."/>
            <person name="Auber R.P."/>
            <person name="Gonzalez D.J."/>
            <person name="Wisecaver J.H."/>
            <person name="Moore B.S."/>
        </authorList>
    </citation>
    <scope>NUCLEOTIDE SEQUENCE [LARGE SCALE GENOMIC DNA]</scope>
    <source>
        <strain evidence="1 2">12B1</strain>
    </source>
</reference>
<dbReference type="Proteomes" id="UP001515480">
    <property type="component" value="Unassembled WGS sequence"/>
</dbReference>
<proteinExistence type="predicted"/>
<gene>
    <name evidence="1" type="ORF">AB1Y20_020065</name>
</gene>
<dbReference type="EMBL" id="JBGBPQ010000004">
    <property type="protein sequence ID" value="KAL1525195.1"/>
    <property type="molecule type" value="Genomic_DNA"/>
</dbReference>
<accession>A0AB34JTM2</accession>
<comment type="caution">
    <text evidence="1">The sequence shown here is derived from an EMBL/GenBank/DDBJ whole genome shotgun (WGS) entry which is preliminary data.</text>
</comment>
<keyword evidence="2" id="KW-1185">Reference proteome</keyword>
<sequence length="88" mass="9870">MYTDDGHQAMLGPELTIVGLRTWRKIMQDLRLTMAIVQKHGLGQQVTVQGCRFNTGLGVVFIPEDKLRRAIRELDEALAGRARFGVFG</sequence>